<name>K0NBU1_DESTT</name>
<feature type="domain" description="Type I restriction modification DNA specificity" evidence="4">
    <location>
        <begin position="3"/>
        <end position="185"/>
    </location>
</feature>
<dbReference type="HOGENOM" id="CLU_021095_2_1_7"/>
<dbReference type="GO" id="GO:0009307">
    <property type="term" value="P:DNA restriction-modification system"/>
    <property type="evidence" value="ECO:0007669"/>
    <property type="project" value="UniProtKB-KW"/>
</dbReference>
<dbReference type="InterPro" id="IPR000055">
    <property type="entry name" value="Restrct_endonuc_typeI_TRD"/>
</dbReference>
<organism evidence="5 6">
    <name type="scientific">Desulfobacula toluolica (strain DSM 7467 / Tol2)</name>
    <dbReference type="NCBI Taxonomy" id="651182"/>
    <lineage>
        <taxon>Bacteria</taxon>
        <taxon>Pseudomonadati</taxon>
        <taxon>Thermodesulfobacteriota</taxon>
        <taxon>Desulfobacteria</taxon>
        <taxon>Desulfobacterales</taxon>
        <taxon>Desulfobacteraceae</taxon>
        <taxon>Desulfobacula</taxon>
    </lineage>
</organism>
<gene>
    <name evidence="5" type="primary">hsdS</name>
    <name evidence="5" type="ordered locus">TOL2_C37320</name>
</gene>
<feature type="domain" description="Type I restriction modification DNA specificity" evidence="4">
    <location>
        <begin position="255"/>
        <end position="409"/>
    </location>
</feature>
<accession>K0NBU1</accession>
<proteinExistence type="inferred from homology"/>
<evidence type="ECO:0000256" key="3">
    <source>
        <dbReference type="ARBA" id="ARBA00023125"/>
    </source>
</evidence>
<dbReference type="SUPFAM" id="SSF116734">
    <property type="entry name" value="DNA methylase specificity domain"/>
    <property type="match status" value="2"/>
</dbReference>
<dbReference type="InterPro" id="IPR044946">
    <property type="entry name" value="Restrct_endonuc_typeI_TRD_sf"/>
</dbReference>
<protein>
    <submittedName>
        <fullName evidence="5">HsdS: type I restriction modification system methylase</fullName>
    </submittedName>
</protein>
<keyword evidence="3" id="KW-0238">DNA-binding</keyword>
<keyword evidence="2" id="KW-0680">Restriction system</keyword>
<dbReference type="EMBL" id="FO203503">
    <property type="protein sequence ID" value="CCK81889.1"/>
    <property type="molecule type" value="Genomic_DNA"/>
</dbReference>
<dbReference type="PANTHER" id="PTHR30408:SF13">
    <property type="entry name" value="TYPE I RESTRICTION ENZYME HINDI SPECIFICITY SUBUNIT"/>
    <property type="match status" value="1"/>
</dbReference>
<dbReference type="RefSeq" id="WP_014959074.1">
    <property type="nucleotide sequence ID" value="NC_018645.1"/>
</dbReference>
<evidence type="ECO:0000256" key="2">
    <source>
        <dbReference type="ARBA" id="ARBA00022747"/>
    </source>
</evidence>
<reference evidence="5 6" key="1">
    <citation type="journal article" date="2013" name="Environ. Microbiol.">
        <title>Complete genome, catabolic sub-proteomes and key-metabolites of Desulfobacula toluolica Tol2, a marine, aromatic compound-degrading, sulfate-reducing bacterium.</title>
        <authorList>
            <person name="Wohlbrand L."/>
            <person name="Jacob J.H."/>
            <person name="Kube M."/>
            <person name="Mussmann M."/>
            <person name="Jarling R."/>
            <person name="Beck A."/>
            <person name="Amann R."/>
            <person name="Wilkes H."/>
            <person name="Reinhardt R."/>
            <person name="Rabus R."/>
        </authorList>
    </citation>
    <scope>NUCLEOTIDE SEQUENCE [LARGE SCALE GENOMIC DNA]</scope>
    <source>
        <strain evidence="6">DSM 7467 / Tol2</strain>
    </source>
</reference>
<evidence type="ECO:0000259" key="4">
    <source>
        <dbReference type="Pfam" id="PF01420"/>
    </source>
</evidence>
<keyword evidence="5" id="KW-0808">Transferase</keyword>
<evidence type="ECO:0000313" key="5">
    <source>
        <dbReference type="EMBL" id="CCK81889.1"/>
    </source>
</evidence>
<dbReference type="Pfam" id="PF01420">
    <property type="entry name" value="Methylase_S"/>
    <property type="match status" value="2"/>
</dbReference>
<evidence type="ECO:0000256" key="1">
    <source>
        <dbReference type="ARBA" id="ARBA00010923"/>
    </source>
</evidence>
<dbReference type="GO" id="GO:0008168">
    <property type="term" value="F:methyltransferase activity"/>
    <property type="evidence" value="ECO:0007669"/>
    <property type="project" value="UniProtKB-KW"/>
</dbReference>
<dbReference type="CDD" id="cd17496">
    <property type="entry name" value="RMtype1_S_BliBORF2384P-TRD1-CR1_like"/>
    <property type="match status" value="1"/>
</dbReference>
<comment type="similarity">
    <text evidence="1">Belongs to the type-I restriction system S methylase family.</text>
</comment>
<dbReference type="REBASE" id="53440">
    <property type="entry name" value="S.DtoTol2ORF37340P"/>
</dbReference>
<dbReference type="STRING" id="651182.TOL2_C37320"/>
<dbReference type="AlphaFoldDB" id="K0NBU1"/>
<dbReference type="OrthoDB" id="9798929at2"/>
<evidence type="ECO:0000313" key="6">
    <source>
        <dbReference type="Proteomes" id="UP000007347"/>
    </source>
</evidence>
<dbReference type="KEGG" id="dto:TOL2_C37320"/>
<keyword evidence="5" id="KW-0489">Methyltransferase</keyword>
<dbReference type="PATRIC" id="fig|651182.5.peg.4392"/>
<keyword evidence="6" id="KW-1185">Reference proteome</keyword>
<dbReference type="Proteomes" id="UP000007347">
    <property type="component" value="Chromosome"/>
</dbReference>
<dbReference type="InterPro" id="IPR052021">
    <property type="entry name" value="Type-I_RS_S_subunit"/>
</dbReference>
<dbReference type="PANTHER" id="PTHR30408">
    <property type="entry name" value="TYPE-1 RESTRICTION ENZYME ECOKI SPECIFICITY PROTEIN"/>
    <property type="match status" value="1"/>
</dbReference>
<sequence>MGSEWPIMTLGELCPTITDGAHQSPKSVDVGMPMASVKDLTRFGVDVSGARKISGEDFAFLVRQGCKPQKDDVLIAKDGNSALDTVCTVNGEADYVLLSSVAILRPDTNQLDSNFLKYYFCSEQTLDYLKSNFISGAAIPRVILKDFKKAEISLPPLHKQKAIAHILRSLDDKIELNRRMNATLEGVAQALFKSWFVDFDPVIDNALAAGNPIPEELAERAEVRRKALANGTANREAAKQFPAAFQRTEEMGWIPEGWEVGQMSDHALIEMGQSPKGNTYNSNGEGTPLVNGPVEFGPYFTNRSKWTTSPTKLSHKGDLIVCVRGSTTGRFVKSDDRYCLGRGVCSVRGKRSQCFVDQIFKSSITEMLGLTTGSTFPNWSRQTLSGFAAIVPPNSIVDKFDEYISQKIERIESGFLESASLSKLRDTLLPKLISGELRIPEAEKLTEEALV</sequence>
<dbReference type="Gene3D" id="3.90.220.20">
    <property type="entry name" value="DNA methylase specificity domains"/>
    <property type="match status" value="2"/>
</dbReference>
<dbReference type="GO" id="GO:0032259">
    <property type="term" value="P:methylation"/>
    <property type="evidence" value="ECO:0007669"/>
    <property type="project" value="UniProtKB-KW"/>
</dbReference>
<dbReference type="GO" id="GO:0003677">
    <property type="term" value="F:DNA binding"/>
    <property type="evidence" value="ECO:0007669"/>
    <property type="project" value="UniProtKB-KW"/>
</dbReference>